<accession>A0A8I3B2P6</accession>
<protein>
    <submittedName>
        <fullName evidence="3">Uncharacterized protein</fullName>
    </submittedName>
</protein>
<feature type="region of interest" description="Disordered" evidence="1">
    <location>
        <begin position="177"/>
        <end position="196"/>
    </location>
</feature>
<dbReference type="PANTHER" id="PTHR12029">
    <property type="entry name" value="RNA METHYLTRANSFERASE"/>
    <property type="match status" value="1"/>
</dbReference>
<reference evidence="2" key="1">
    <citation type="submission" date="2002-02" db="EMBL/GenBank/DDBJ databases">
        <title>Rice Genomic Sequence.</title>
        <authorList>
            <person name="Wing R.A."/>
            <person name="Yu Y."/>
            <person name="Soderlund C."/>
            <person name="Chen M."/>
            <person name="Kim H.-R."/>
            <person name="Rambo T."/>
            <person name="Saski C."/>
            <person name="Henry D."/>
            <person name="Oates R."/>
            <person name="Simmons J."/>
            <person name="Wilson R."/>
            <person name="Minx P."/>
            <person name="Du H."/>
        </authorList>
    </citation>
    <scope>NUCLEOTIDE SEQUENCE</scope>
</reference>
<reference evidence="3" key="3">
    <citation type="journal article" date="2005" name="PLoS Biol.">
        <title>The genomes of Oryza sativa: a history of duplications.</title>
        <authorList>
            <person name="Yu J."/>
            <person name="Wang J."/>
            <person name="Lin W."/>
            <person name="Li S."/>
            <person name="Li H."/>
            <person name="Zhou J."/>
            <person name="Ni P."/>
            <person name="Dong W."/>
            <person name="Hu S."/>
            <person name="Zeng C."/>
            <person name="Zhang J."/>
            <person name="Zhang Y."/>
            <person name="Li R."/>
            <person name="Xu Z."/>
            <person name="Li S."/>
            <person name="Li X."/>
            <person name="Zheng H."/>
            <person name="Cong L."/>
            <person name="Lin L."/>
            <person name="Yin J."/>
            <person name="Geng J."/>
            <person name="Li G."/>
            <person name="Shi J."/>
            <person name="Liu J."/>
            <person name="Lv H."/>
            <person name="Li J."/>
            <person name="Wang J."/>
            <person name="Deng Y."/>
            <person name="Ran L."/>
            <person name="Shi X."/>
            <person name="Wang X."/>
            <person name="Wu Q."/>
            <person name="Li C."/>
            <person name="Ren X."/>
            <person name="Wang J."/>
            <person name="Wang X."/>
            <person name="Li D."/>
            <person name="Liu D."/>
            <person name="Zhang X."/>
            <person name="Ji Z."/>
            <person name="Zhao W."/>
            <person name="Sun Y."/>
            <person name="Zhang Z."/>
            <person name="Bao J."/>
            <person name="Han Y."/>
            <person name="Dong L."/>
            <person name="Ji J."/>
            <person name="Chen P."/>
            <person name="Wu S."/>
            <person name="Liu J."/>
            <person name="Xiao Y."/>
            <person name="Bu D."/>
            <person name="Tan J."/>
            <person name="Yang L."/>
            <person name="Ye C."/>
            <person name="Zhang J."/>
            <person name="Xu J."/>
            <person name="Zhou Y."/>
            <person name="Yu Y."/>
            <person name="Zhang B."/>
            <person name="Zhuang S."/>
            <person name="Wei H."/>
            <person name="Liu B."/>
            <person name="Lei M."/>
            <person name="Yu H."/>
            <person name="Li Y."/>
            <person name="Xu H."/>
            <person name="Wei S."/>
            <person name="He X."/>
            <person name="Fang L."/>
            <person name="Zhang Z."/>
            <person name="Zhang Y."/>
            <person name="Huang X."/>
            <person name="Su Z."/>
            <person name="Tong W."/>
            <person name="Li J."/>
            <person name="Tong Z."/>
            <person name="Li S."/>
            <person name="Ye J."/>
            <person name="Wang L."/>
            <person name="Fang L."/>
            <person name="Lei T."/>
            <person name="Chen C."/>
            <person name="Chen H."/>
            <person name="Xu Z."/>
            <person name="Li H."/>
            <person name="Huang H."/>
            <person name="Zhang F."/>
            <person name="Xu H."/>
            <person name="Li N."/>
            <person name="Zhao C."/>
            <person name="Li S."/>
            <person name="Dong L."/>
            <person name="Huang Y."/>
            <person name="Li L."/>
            <person name="Xi Y."/>
            <person name="Qi Q."/>
            <person name="Li W."/>
            <person name="Zhang B."/>
            <person name="Hu W."/>
            <person name="Zhang Y."/>
            <person name="Tian X."/>
            <person name="Jiao Y."/>
            <person name="Liang X."/>
            <person name="Jin J."/>
            <person name="Gao L."/>
            <person name="Zheng W."/>
            <person name="Hao B."/>
            <person name="Liu S."/>
            <person name="Wang W."/>
            <person name="Yuan L."/>
            <person name="Cao M."/>
            <person name="McDermott J."/>
            <person name="Samudrala R."/>
            <person name="Wang J."/>
            <person name="Wong G.K."/>
            <person name="Yang H."/>
        </authorList>
    </citation>
    <scope>NUCLEOTIDE SEQUENCE [LARGE SCALE GENOMIC DNA]</scope>
</reference>
<reference evidence="4" key="2">
    <citation type="journal article" date="2005" name="Nature">
        <title>The map-based sequence of the rice genome.</title>
        <authorList>
            <consortium name="International rice genome sequencing project (IRGSP)"/>
            <person name="Matsumoto T."/>
            <person name="Wu J."/>
            <person name="Kanamori H."/>
            <person name="Katayose Y."/>
            <person name="Fujisawa M."/>
            <person name="Namiki N."/>
            <person name="Mizuno H."/>
            <person name="Yamamoto K."/>
            <person name="Antonio B.A."/>
            <person name="Baba T."/>
            <person name="Sakata K."/>
            <person name="Nagamura Y."/>
            <person name="Aoki H."/>
            <person name="Arikawa K."/>
            <person name="Arita K."/>
            <person name="Bito T."/>
            <person name="Chiden Y."/>
            <person name="Fujitsuka N."/>
            <person name="Fukunaka R."/>
            <person name="Hamada M."/>
            <person name="Harada C."/>
            <person name="Hayashi A."/>
            <person name="Hijishita S."/>
            <person name="Honda M."/>
            <person name="Hosokawa S."/>
            <person name="Ichikawa Y."/>
            <person name="Idonuma A."/>
            <person name="Iijima M."/>
            <person name="Ikeda M."/>
            <person name="Ikeno M."/>
            <person name="Ito K."/>
            <person name="Ito S."/>
            <person name="Ito T."/>
            <person name="Ito Y."/>
            <person name="Ito Y."/>
            <person name="Iwabuchi A."/>
            <person name="Kamiya K."/>
            <person name="Karasawa W."/>
            <person name="Kurita K."/>
            <person name="Katagiri S."/>
            <person name="Kikuta A."/>
            <person name="Kobayashi H."/>
            <person name="Kobayashi N."/>
            <person name="Machita K."/>
            <person name="Maehara T."/>
            <person name="Masukawa M."/>
            <person name="Mizubayashi T."/>
            <person name="Mukai Y."/>
            <person name="Nagasaki H."/>
            <person name="Nagata Y."/>
            <person name="Naito S."/>
            <person name="Nakashima M."/>
            <person name="Nakama Y."/>
            <person name="Nakamichi Y."/>
            <person name="Nakamura M."/>
            <person name="Meguro A."/>
            <person name="Negishi M."/>
            <person name="Ohta I."/>
            <person name="Ohta T."/>
            <person name="Okamoto M."/>
            <person name="Ono N."/>
            <person name="Saji S."/>
            <person name="Sakaguchi M."/>
            <person name="Sakai K."/>
            <person name="Shibata M."/>
            <person name="Shimokawa T."/>
            <person name="Song J."/>
            <person name="Takazaki Y."/>
            <person name="Terasawa K."/>
            <person name="Tsugane M."/>
            <person name="Tsuji K."/>
            <person name="Ueda S."/>
            <person name="Waki K."/>
            <person name="Yamagata H."/>
            <person name="Yamamoto M."/>
            <person name="Yamamoto S."/>
            <person name="Yamane H."/>
            <person name="Yoshiki S."/>
            <person name="Yoshihara R."/>
            <person name="Yukawa K."/>
            <person name="Zhong H."/>
            <person name="Yano M."/>
            <person name="Yuan Q."/>
            <person name="Ouyang S."/>
            <person name="Liu J."/>
            <person name="Jones K.M."/>
            <person name="Gansberger K."/>
            <person name="Moffat K."/>
            <person name="Hill J."/>
            <person name="Bera J."/>
            <person name="Fadrosh D."/>
            <person name="Jin S."/>
            <person name="Johri S."/>
            <person name="Kim M."/>
            <person name="Overton L."/>
            <person name="Reardon M."/>
            <person name="Tsitrin T."/>
            <person name="Vuong H."/>
            <person name="Weaver B."/>
            <person name="Ciecko A."/>
            <person name="Tallon L."/>
            <person name="Jackson J."/>
            <person name="Pai G."/>
            <person name="Aken S.V."/>
            <person name="Utterback T."/>
            <person name="Reidmuller S."/>
            <person name="Feldblyum T."/>
            <person name="Hsiao J."/>
            <person name="Zismann V."/>
            <person name="Iobst S."/>
            <person name="de Vazeille A.R."/>
            <person name="Buell C.R."/>
            <person name="Ying K."/>
            <person name="Li Y."/>
            <person name="Lu T."/>
            <person name="Huang Y."/>
            <person name="Zhao Q."/>
            <person name="Feng Q."/>
            <person name="Zhang L."/>
            <person name="Zhu J."/>
            <person name="Weng Q."/>
            <person name="Mu J."/>
            <person name="Lu Y."/>
            <person name="Fan D."/>
            <person name="Liu Y."/>
            <person name="Guan J."/>
            <person name="Zhang Y."/>
            <person name="Yu S."/>
            <person name="Liu X."/>
            <person name="Zhang Y."/>
            <person name="Hong G."/>
            <person name="Han B."/>
            <person name="Choisne N."/>
            <person name="Demange N."/>
            <person name="Orjeda G."/>
            <person name="Samain S."/>
            <person name="Cattolico L."/>
            <person name="Pelletier E."/>
            <person name="Couloux A."/>
            <person name="Segurens B."/>
            <person name="Wincker P."/>
            <person name="D'Hont A."/>
            <person name="Scarpelli C."/>
            <person name="Weissenbach J."/>
            <person name="Salanoubat M."/>
            <person name="Quetier F."/>
            <person name="Yu Y."/>
            <person name="Kim H.R."/>
            <person name="Rambo T."/>
            <person name="Currie J."/>
            <person name="Collura K."/>
            <person name="Luo M."/>
            <person name="Yang T."/>
            <person name="Ammiraju J.S.S."/>
            <person name="Engler F."/>
            <person name="Soderlund C."/>
            <person name="Wing R.A."/>
            <person name="Palmer L.E."/>
            <person name="de la Bastide M."/>
            <person name="Spiegel L."/>
            <person name="Nascimento L."/>
            <person name="Zutavern T."/>
            <person name="O'Shaughnessy A."/>
            <person name="Dike S."/>
            <person name="Dedhia N."/>
            <person name="Preston R."/>
            <person name="Balija V."/>
            <person name="McCombie W.R."/>
            <person name="Chow T."/>
            <person name="Chen H."/>
            <person name="Chung M."/>
            <person name="Chen C."/>
            <person name="Shaw J."/>
            <person name="Wu H."/>
            <person name="Hsiao K."/>
            <person name="Chao Y."/>
            <person name="Chu M."/>
            <person name="Cheng C."/>
            <person name="Hour A."/>
            <person name="Lee P."/>
            <person name="Lin S."/>
            <person name="Lin Y."/>
            <person name="Liou J."/>
            <person name="Liu S."/>
            <person name="Hsing Y."/>
            <person name="Raghuvanshi S."/>
            <person name="Mohanty A."/>
            <person name="Bharti A.K."/>
            <person name="Gaur A."/>
            <person name="Gupta V."/>
            <person name="Kumar D."/>
            <person name="Ravi V."/>
            <person name="Vij S."/>
            <person name="Kapur A."/>
            <person name="Khurana P."/>
            <person name="Khurana P."/>
            <person name="Khurana J.P."/>
            <person name="Tyagi A.K."/>
            <person name="Gaikwad K."/>
            <person name="Singh A."/>
            <person name="Dalal V."/>
            <person name="Srivastava S."/>
            <person name="Dixit A."/>
            <person name="Pal A.K."/>
            <person name="Ghazi I.A."/>
            <person name="Yadav M."/>
            <person name="Pandit A."/>
            <person name="Bhargava A."/>
            <person name="Sureshbabu K."/>
            <person name="Batra K."/>
            <person name="Sharma T.R."/>
            <person name="Mohapatra T."/>
            <person name="Singh N.K."/>
            <person name="Messing J."/>
            <person name="Nelson A.B."/>
            <person name="Fuks G."/>
            <person name="Kavchok S."/>
            <person name="Keizer G."/>
            <person name="Linton E."/>
            <person name="Llaca V."/>
            <person name="Song R."/>
            <person name="Tanyolac B."/>
            <person name="Young S."/>
            <person name="Ho-Il K."/>
            <person name="Hahn J.H."/>
            <person name="Sangsakoo G."/>
            <person name="Vanavichit A."/>
            <person name="de Mattos Luiz.A.T."/>
            <person name="Zimmer P.D."/>
            <person name="Malone G."/>
            <person name="Dellagostin O."/>
            <person name="de Oliveira A.C."/>
            <person name="Bevan M."/>
            <person name="Bancroft I."/>
            <person name="Minx P."/>
            <person name="Cordum H."/>
            <person name="Wilson R."/>
            <person name="Cheng Z."/>
            <person name="Jin W."/>
            <person name="Jiang J."/>
            <person name="Leong S.A."/>
            <person name="Iwama H."/>
            <person name="Gojobori T."/>
            <person name="Itoh T."/>
            <person name="Niimura Y."/>
            <person name="Fujii Y."/>
            <person name="Habara T."/>
            <person name="Sakai H."/>
            <person name="Sato Y."/>
            <person name="Wilson G."/>
            <person name="Kumar K."/>
            <person name="McCouch S."/>
            <person name="Juretic N."/>
            <person name="Hoen D."/>
            <person name="Wright S."/>
            <person name="Bruskiewich R."/>
            <person name="Bureau T."/>
            <person name="Miyao A."/>
            <person name="Hirochika H."/>
            <person name="Nishikawa T."/>
            <person name="Kadowaki K."/>
            <person name="Sugiura M."/>
            <person name="Burr B."/>
            <person name="Sasaki T."/>
        </authorList>
    </citation>
    <scope>NUCLEOTIDE SEQUENCE [LARGE SCALE GENOMIC DNA]</scope>
    <source>
        <strain evidence="4">cv. Nipponbare</strain>
    </source>
</reference>
<dbReference type="PANTHER" id="PTHR12029:SF11">
    <property type="entry name" value="METHYLTRANSFERASE TARBP1-RELATED"/>
    <property type="match status" value="1"/>
</dbReference>
<dbReference type="EMBL" id="CM000147">
    <property type="protein sequence ID" value="EAZ15283.1"/>
    <property type="molecule type" value="Genomic_DNA"/>
</dbReference>
<dbReference type="AlphaFoldDB" id="Q948B9"/>
<dbReference type="EMBL" id="AC079852">
    <property type="protein sequence ID" value="AAL25179.1"/>
    <property type="molecule type" value="Genomic_DNA"/>
</dbReference>
<organism evidence="3">
    <name type="scientific">Oryza sativa subsp. japonica</name>
    <name type="common">Rice</name>
    <dbReference type="NCBI Taxonomy" id="39947"/>
    <lineage>
        <taxon>Eukaryota</taxon>
        <taxon>Viridiplantae</taxon>
        <taxon>Streptophyta</taxon>
        <taxon>Embryophyta</taxon>
        <taxon>Tracheophyta</taxon>
        <taxon>Spermatophyta</taxon>
        <taxon>Magnoliopsida</taxon>
        <taxon>Liliopsida</taxon>
        <taxon>Poales</taxon>
        <taxon>Poaceae</taxon>
        <taxon>BOP clade</taxon>
        <taxon>Oryzoideae</taxon>
        <taxon>Oryzeae</taxon>
        <taxon>Oryzinae</taxon>
        <taxon>Oryza</taxon>
        <taxon>Oryza sativa</taxon>
    </lineage>
</organism>
<reference evidence="4" key="4">
    <citation type="journal article" date="2008" name="Nucleic Acids Res.">
        <title>The rice annotation project database (RAP-DB): 2008 update.</title>
        <authorList>
            <consortium name="The rice annotation project (RAP)"/>
        </authorList>
    </citation>
    <scope>GENOME REANNOTATION</scope>
    <source>
        <strain evidence="4">cv. Nipponbare</strain>
    </source>
</reference>
<accession>A3C2H0</accession>
<accession>Q948B9</accession>
<name>Q948B9_ORYSJ</name>
<evidence type="ECO:0000256" key="1">
    <source>
        <dbReference type="SAM" id="MobiDB-lite"/>
    </source>
</evidence>
<dbReference type="Proteomes" id="UP000000763">
    <property type="component" value="Chromosome 10"/>
</dbReference>
<proteinExistence type="predicted"/>
<gene>
    <name evidence="3" type="ORF">OsJ_30701</name>
    <name evidence="2" type="ORF">OSJNBa0034A02.12</name>
</gene>
<evidence type="ECO:0000313" key="3">
    <source>
        <dbReference type="EMBL" id="EAZ15283.1"/>
    </source>
</evidence>
<sequence length="246" mass="27645">MVLVLPRLLRAPFTLSSARCGGGGRAERSSCAALALRWFQKLNLFQGTHLMSCIINPLYGPGVTGAPHQLKLSRSGFLESIWASCHSLFALRPAECLDAYNILSLSLYLSTLKYVFSGPHEPQDYDLRNSNEFWDEIRRGLVDKDSLVRKQALYILRISLDIFPSSKNDAAQQCSRKRSAALPVQDKPNTAMTKRERWAQKEARSLGIGETSQSDENCSSRKDRSKVFLLLYEMLQEYGTHLVEAA</sequence>
<dbReference type="Proteomes" id="UP000007752">
    <property type="component" value="Chromosome 10"/>
</dbReference>
<evidence type="ECO:0000313" key="2">
    <source>
        <dbReference type="EMBL" id="AAL25179.1"/>
    </source>
</evidence>
<evidence type="ECO:0000313" key="4">
    <source>
        <dbReference type="Proteomes" id="UP000000763"/>
    </source>
</evidence>
<reference evidence="3" key="5">
    <citation type="submission" date="2008-12" db="EMBL/GenBank/DDBJ databases">
        <title>Improved gene annotation of the rice (Oryza sativa) genomes.</title>
        <authorList>
            <person name="Wang J."/>
            <person name="Li R."/>
            <person name="Fan W."/>
            <person name="Huang Q."/>
            <person name="Zhang J."/>
            <person name="Zhou Y."/>
            <person name="Hu Y."/>
            <person name="Zi S."/>
            <person name="Li J."/>
            <person name="Ni P."/>
            <person name="Zheng H."/>
            <person name="Zhang Y."/>
            <person name="Zhao M."/>
            <person name="Hao Q."/>
            <person name="McDermott J."/>
            <person name="Samudrala R."/>
            <person name="Kristiansen K."/>
            <person name="Wong G.K.-S."/>
        </authorList>
    </citation>
    <scope>NUCLEOTIDE SEQUENCE</scope>
</reference>
<dbReference type="InterPro" id="IPR045330">
    <property type="entry name" value="TRM3/TARBP1"/>
</dbReference>